<sequence>MTPETSQARRGLFTASQYHRLMGGSAGYVTCEFTEAHTCYERVKIDNEFTYVPMQEAHKTKKSWKKDNSFLPEGADTYIIEKVSEMLDSEIPDSYTSFAMQYGIDTEPLAIQAIQSEYNIVLSNTNKDQFFFNNGQCGATPDGVIYADDEYSIIETHEVKCPAANTHTFNCLKIMTAADLEKHYPCYFWQVIGQLEATCAAVGYWHSYRPTHEKPLHTVRIERDEAKINALKHRLMLAVERKKQYFECLRY</sequence>
<dbReference type="InterPro" id="IPR011335">
    <property type="entry name" value="Restrct_endonuc-II-like"/>
</dbReference>
<reference evidence="2" key="1">
    <citation type="submission" date="2020-04" db="EMBL/GenBank/DDBJ databases">
        <authorList>
            <person name="Chiriac C."/>
            <person name="Salcher M."/>
            <person name="Ghai R."/>
            <person name="Kavagutti S V."/>
        </authorList>
    </citation>
    <scope>NUCLEOTIDE SEQUENCE</scope>
</reference>
<dbReference type="EMBL" id="LR796257">
    <property type="protein sequence ID" value="CAB4132166.1"/>
    <property type="molecule type" value="Genomic_DNA"/>
</dbReference>
<name>A0A6J5LGB7_9CAUD</name>
<dbReference type="InterPro" id="IPR019080">
    <property type="entry name" value="YqaJ_viral_recombinase"/>
</dbReference>
<dbReference type="SUPFAM" id="SSF52980">
    <property type="entry name" value="Restriction endonuclease-like"/>
    <property type="match status" value="1"/>
</dbReference>
<organism evidence="2">
    <name type="scientific">uncultured Caudovirales phage</name>
    <dbReference type="NCBI Taxonomy" id="2100421"/>
    <lineage>
        <taxon>Viruses</taxon>
        <taxon>Duplodnaviria</taxon>
        <taxon>Heunggongvirae</taxon>
        <taxon>Uroviricota</taxon>
        <taxon>Caudoviricetes</taxon>
        <taxon>Peduoviridae</taxon>
        <taxon>Maltschvirus</taxon>
        <taxon>Maltschvirus maltsch</taxon>
    </lineage>
</organism>
<gene>
    <name evidence="2" type="ORF">UFOVP136_61</name>
</gene>
<evidence type="ECO:0000259" key="1">
    <source>
        <dbReference type="Pfam" id="PF09588"/>
    </source>
</evidence>
<evidence type="ECO:0000313" key="2">
    <source>
        <dbReference type="EMBL" id="CAB4132166.1"/>
    </source>
</evidence>
<dbReference type="Gene3D" id="3.90.320.10">
    <property type="match status" value="1"/>
</dbReference>
<dbReference type="PANTHER" id="PTHR46609">
    <property type="entry name" value="EXONUCLEASE, PHAGE-TYPE/RECB, C-TERMINAL DOMAIN-CONTAINING PROTEIN"/>
    <property type="match status" value="1"/>
</dbReference>
<dbReference type="PANTHER" id="PTHR46609:SF8">
    <property type="entry name" value="YQAJ VIRAL RECOMBINASE DOMAIN-CONTAINING PROTEIN"/>
    <property type="match status" value="1"/>
</dbReference>
<protein>
    <submittedName>
        <fullName evidence="2">YqaJ viral recombinase</fullName>
    </submittedName>
</protein>
<dbReference type="Pfam" id="PF09588">
    <property type="entry name" value="YqaJ"/>
    <property type="match status" value="1"/>
</dbReference>
<accession>A0A6J5LGB7</accession>
<feature type="domain" description="YqaJ viral recombinase" evidence="1">
    <location>
        <begin position="78"/>
        <end position="198"/>
    </location>
</feature>
<dbReference type="InterPro" id="IPR051703">
    <property type="entry name" value="NF-kappa-B_Signaling_Reg"/>
</dbReference>
<proteinExistence type="predicted"/>
<dbReference type="InterPro" id="IPR011604">
    <property type="entry name" value="PDDEXK-like_dom_sf"/>
</dbReference>